<sequence>MEQKTINLPEMMNVGAESLNIVITKNEVLQLDITNALNTLSKLLDDKKTALYFKEKVDISFEGFNVNENKLWEVPEVRNYICKLDEQFPFWFYFLSTTGDGLLLIFKSQLIPFLSPEADKELNQPKLRDCFLTRWLPSMNQVCDYTGISLHENDEMTQRLFNYLKSRKV</sequence>
<dbReference type="InterPro" id="IPR014946">
    <property type="entry name" value="CRR6"/>
</dbReference>
<accession>A0A1M4SHN7</accession>
<name>A0A1M4SHN7_9BACE</name>
<gene>
    <name evidence="1" type="ORF">SAMN05444405_101105</name>
</gene>
<dbReference type="Proteomes" id="UP000184509">
    <property type="component" value="Unassembled WGS sequence"/>
</dbReference>
<proteinExistence type="predicted"/>
<reference evidence="1 2" key="1">
    <citation type="submission" date="2016-11" db="EMBL/GenBank/DDBJ databases">
        <authorList>
            <person name="Jaros S."/>
            <person name="Januszkiewicz K."/>
            <person name="Wedrychowicz H."/>
        </authorList>
    </citation>
    <scope>NUCLEOTIDE SEQUENCE [LARGE SCALE GENOMIC DNA]</scope>
    <source>
        <strain evidence="1 2">DSM 26991</strain>
    </source>
</reference>
<evidence type="ECO:0000313" key="1">
    <source>
        <dbReference type="EMBL" id="SHE31784.1"/>
    </source>
</evidence>
<organism evidence="1 2">
    <name type="scientific">Bacteroides luti</name>
    <dbReference type="NCBI Taxonomy" id="1297750"/>
    <lineage>
        <taxon>Bacteria</taxon>
        <taxon>Pseudomonadati</taxon>
        <taxon>Bacteroidota</taxon>
        <taxon>Bacteroidia</taxon>
        <taxon>Bacteroidales</taxon>
        <taxon>Bacteroidaceae</taxon>
        <taxon>Bacteroides</taxon>
    </lineage>
</organism>
<dbReference type="OrthoDB" id="4951670at2"/>
<dbReference type="RefSeq" id="WP_073398568.1">
    <property type="nucleotide sequence ID" value="NZ_FQTV01000001.1"/>
</dbReference>
<dbReference type="Pfam" id="PF08847">
    <property type="entry name" value="Crr6"/>
    <property type="match status" value="1"/>
</dbReference>
<keyword evidence="2" id="KW-1185">Reference proteome</keyword>
<dbReference type="AlphaFoldDB" id="A0A1M4SHN7"/>
<evidence type="ECO:0000313" key="2">
    <source>
        <dbReference type="Proteomes" id="UP000184509"/>
    </source>
</evidence>
<protein>
    <submittedName>
        <fullName evidence="1">Uncharacterized protein</fullName>
    </submittedName>
</protein>
<dbReference type="EMBL" id="FQTV01000001">
    <property type="protein sequence ID" value="SHE31784.1"/>
    <property type="molecule type" value="Genomic_DNA"/>
</dbReference>